<keyword evidence="3" id="KW-0274">FAD</keyword>
<dbReference type="AlphaFoldDB" id="A0A9W6PT10"/>
<comment type="cofactor">
    <cofactor evidence="1">
        <name>FAD</name>
        <dbReference type="ChEBI" id="CHEBI:57692"/>
    </cofactor>
</comment>
<evidence type="ECO:0000256" key="1">
    <source>
        <dbReference type="ARBA" id="ARBA00001974"/>
    </source>
</evidence>
<dbReference type="EMBL" id="BSRZ01000004">
    <property type="protein sequence ID" value="GLW63940.1"/>
    <property type="molecule type" value="Genomic_DNA"/>
</dbReference>
<dbReference type="Gene3D" id="3.40.30.120">
    <property type="match status" value="1"/>
</dbReference>
<dbReference type="Gene3D" id="3.50.50.60">
    <property type="entry name" value="FAD/NAD(P)-binding domain"/>
    <property type="match status" value="1"/>
</dbReference>
<sequence>MSGTVPVEETTSVLVVGGGLTGLSAAVFLRRHGVPVTLVERHRGVLVHPRARTVNPRTQELFRQAGLADDVRARRNTGTGDLMIRAETLAGPERSRMGESPGEDPTAFSPCSWVPVDQDRLEELLRERAADLGARLRFGTLVESFEQDADGVRATVRDLDDGAERVLTADYMIAADGADSPVRRRLGIAKPGPGVLGETVTLAFEADLSRHVRGRSIAVCHVDRPVPGTVIVPHDGADRWVFSVPLARVDEAEAADMIRKAVGDPELEPRLVPQLRDGTRLLRYTISAGVAERFRDGRVFLAGDAAHTMPPVGALGSGTGIQDAHNLAWKLAAVLDGQAGAGLLDTYEAERRPVAEFTMRQALLLMRDRTGRNVLGTDEPAAPYYGVVFGYRYPDGAGAVDPEAFPPEELTGQVGTRAPHLWIGHGGETVSTLDLYRDRPVLLAGPAGEAWCAGARIAADRLGVRLDVHAFGADLHDPGGVWDRGHRMPANGALLVRPDGFVAWRSPDHPVDAADAVSAAVANLLHIGL</sequence>
<dbReference type="Pfam" id="PF01494">
    <property type="entry name" value="FAD_binding_3"/>
    <property type="match status" value="1"/>
</dbReference>
<dbReference type="GO" id="GO:0071949">
    <property type="term" value="F:FAD binding"/>
    <property type="evidence" value="ECO:0007669"/>
    <property type="project" value="InterPro"/>
</dbReference>
<feature type="domain" description="FAD-binding" evidence="4">
    <location>
        <begin position="11"/>
        <end position="361"/>
    </location>
</feature>
<dbReference type="RefSeq" id="WP_067916109.1">
    <property type="nucleotide sequence ID" value="NZ_BSRZ01000004.1"/>
</dbReference>
<protein>
    <submittedName>
        <fullName evidence="5">FAD-dependent oxidoreductase</fullName>
    </submittedName>
</protein>
<organism evidence="5 6">
    <name type="scientific">Actinomadura rubrobrunea</name>
    <dbReference type="NCBI Taxonomy" id="115335"/>
    <lineage>
        <taxon>Bacteria</taxon>
        <taxon>Bacillati</taxon>
        <taxon>Actinomycetota</taxon>
        <taxon>Actinomycetes</taxon>
        <taxon>Streptosporangiales</taxon>
        <taxon>Thermomonosporaceae</taxon>
        <taxon>Actinomadura</taxon>
    </lineage>
</organism>
<keyword evidence="2" id="KW-0285">Flavoprotein</keyword>
<dbReference type="Pfam" id="PF21274">
    <property type="entry name" value="Rng_hyd_C"/>
    <property type="match status" value="1"/>
</dbReference>
<keyword evidence="6" id="KW-1185">Reference proteome</keyword>
<evidence type="ECO:0000256" key="3">
    <source>
        <dbReference type="ARBA" id="ARBA00022827"/>
    </source>
</evidence>
<accession>A0A9W6PT10</accession>
<dbReference type="PRINTS" id="PR00420">
    <property type="entry name" value="RNGMNOXGNASE"/>
</dbReference>
<name>A0A9W6PT10_9ACTN</name>
<comment type="caution">
    <text evidence="5">The sequence shown here is derived from an EMBL/GenBank/DDBJ whole genome shotgun (WGS) entry which is preliminary data.</text>
</comment>
<dbReference type="GO" id="GO:0016709">
    <property type="term" value="F:oxidoreductase activity, acting on paired donors, with incorporation or reduction of molecular oxygen, NAD(P)H as one donor, and incorporation of one atom of oxygen"/>
    <property type="evidence" value="ECO:0007669"/>
    <property type="project" value="UniProtKB-ARBA"/>
</dbReference>
<dbReference type="Proteomes" id="UP001165124">
    <property type="component" value="Unassembled WGS sequence"/>
</dbReference>
<dbReference type="PANTHER" id="PTHR43004:SF19">
    <property type="entry name" value="BINDING MONOOXYGENASE, PUTATIVE (JCVI)-RELATED"/>
    <property type="match status" value="1"/>
</dbReference>
<dbReference type="Gene3D" id="3.30.9.10">
    <property type="entry name" value="D-Amino Acid Oxidase, subunit A, domain 2"/>
    <property type="match status" value="1"/>
</dbReference>
<gene>
    <name evidence="5" type="ORF">Arub01_21840</name>
</gene>
<dbReference type="SUPFAM" id="SSF51905">
    <property type="entry name" value="FAD/NAD(P)-binding domain"/>
    <property type="match status" value="1"/>
</dbReference>
<dbReference type="InterPro" id="IPR050641">
    <property type="entry name" value="RIFMO-like"/>
</dbReference>
<dbReference type="InterPro" id="IPR036188">
    <property type="entry name" value="FAD/NAD-bd_sf"/>
</dbReference>
<dbReference type="InterPro" id="IPR002938">
    <property type="entry name" value="FAD-bd"/>
</dbReference>
<proteinExistence type="predicted"/>
<evidence type="ECO:0000313" key="5">
    <source>
        <dbReference type="EMBL" id="GLW63940.1"/>
    </source>
</evidence>
<evidence type="ECO:0000313" key="6">
    <source>
        <dbReference type="Proteomes" id="UP001165124"/>
    </source>
</evidence>
<evidence type="ECO:0000256" key="2">
    <source>
        <dbReference type="ARBA" id="ARBA00022630"/>
    </source>
</evidence>
<dbReference type="PANTHER" id="PTHR43004">
    <property type="entry name" value="TRK SYSTEM POTASSIUM UPTAKE PROTEIN"/>
    <property type="match status" value="1"/>
</dbReference>
<evidence type="ECO:0000259" key="4">
    <source>
        <dbReference type="Pfam" id="PF01494"/>
    </source>
</evidence>
<reference evidence="5" key="1">
    <citation type="submission" date="2023-02" db="EMBL/GenBank/DDBJ databases">
        <title>Actinomadura rubrobrunea NBRC 14622.</title>
        <authorList>
            <person name="Ichikawa N."/>
            <person name="Sato H."/>
            <person name="Tonouchi N."/>
        </authorList>
    </citation>
    <scope>NUCLEOTIDE SEQUENCE</scope>
    <source>
        <strain evidence="5">NBRC 14622</strain>
    </source>
</reference>